<evidence type="ECO:0000256" key="6">
    <source>
        <dbReference type="ARBA" id="ARBA00023136"/>
    </source>
</evidence>
<dbReference type="Gene3D" id="2.40.170.20">
    <property type="entry name" value="TonB-dependent receptor, beta-barrel domain"/>
    <property type="match status" value="1"/>
</dbReference>
<dbReference type="SUPFAM" id="SSF56935">
    <property type="entry name" value="Porins"/>
    <property type="match status" value="1"/>
</dbReference>
<keyword evidence="11" id="KW-0675">Receptor</keyword>
<dbReference type="InterPro" id="IPR037066">
    <property type="entry name" value="Plug_dom_sf"/>
</dbReference>
<dbReference type="PROSITE" id="PS52016">
    <property type="entry name" value="TONB_DEPENDENT_REC_3"/>
    <property type="match status" value="1"/>
</dbReference>
<dbReference type="GO" id="GO:0044718">
    <property type="term" value="P:siderophore transmembrane transport"/>
    <property type="evidence" value="ECO:0007669"/>
    <property type="project" value="TreeGrafter"/>
</dbReference>
<evidence type="ECO:0000259" key="10">
    <source>
        <dbReference type="Pfam" id="PF07715"/>
    </source>
</evidence>
<dbReference type="EMBL" id="DTGR01000184">
    <property type="protein sequence ID" value="HHS30373.1"/>
    <property type="molecule type" value="Genomic_DNA"/>
</dbReference>
<keyword evidence="5 9" id="KW-0732">Signal</keyword>
<reference evidence="11" key="1">
    <citation type="journal article" date="2020" name="mSystems">
        <title>Genome- and Community-Level Interaction Insights into Carbon Utilization and Element Cycling Functions of Hydrothermarchaeota in Hydrothermal Sediment.</title>
        <authorList>
            <person name="Zhou Z."/>
            <person name="Liu Y."/>
            <person name="Xu W."/>
            <person name="Pan J."/>
            <person name="Luo Z.H."/>
            <person name="Li M."/>
        </authorList>
    </citation>
    <scope>NUCLEOTIDE SEQUENCE [LARGE SCALE GENOMIC DNA]</scope>
    <source>
        <strain evidence="11">SpSt-767</strain>
    </source>
</reference>
<dbReference type="GO" id="GO:0015344">
    <property type="term" value="F:siderophore uptake transmembrane transporter activity"/>
    <property type="evidence" value="ECO:0007669"/>
    <property type="project" value="TreeGrafter"/>
</dbReference>
<dbReference type="PANTHER" id="PTHR30069:SF29">
    <property type="entry name" value="HEMOGLOBIN AND HEMOGLOBIN-HAPTOGLOBIN-BINDING PROTEIN 1-RELATED"/>
    <property type="match status" value="1"/>
</dbReference>
<dbReference type="GO" id="GO:0009279">
    <property type="term" value="C:cell outer membrane"/>
    <property type="evidence" value="ECO:0007669"/>
    <property type="project" value="UniProtKB-SubCell"/>
</dbReference>
<dbReference type="InterPro" id="IPR012910">
    <property type="entry name" value="Plug_dom"/>
</dbReference>
<comment type="similarity">
    <text evidence="8">Belongs to the TonB-dependent receptor family.</text>
</comment>
<evidence type="ECO:0000256" key="1">
    <source>
        <dbReference type="ARBA" id="ARBA00004571"/>
    </source>
</evidence>
<evidence type="ECO:0000256" key="3">
    <source>
        <dbReference type="ARBA" id="ARBA00022452"/>
    </source>
</evidence>
<comment type="caution">
    <text evidence="11">The sequence shown here is derived from an EMBL/GenBank/DDBJ whole genome shotgun (WGS) entry which is preliminary data.</text>
</comment>
<name>A0A7V6A5Q0_9BACT</name>
<feature type="domain" description="TonB-dependent receptor plug" evidence="10">
    <location>
        <begin position="75"/>
        <end position="178"/>
    </location>
</feature>
<evidence type="ECO:0000256" key="2">
    <source>
        <dbReference type="ARBA" id="ARBA00022448"/>
    </source>
</evidence>
<organism evidence="11">
    <name type="scientific">Desulfobacca acetoxidans</name>
    <dbReference type="NCBI Taxonomy" id="60893"/>
    <lineage>
        <taxon>Bacteria</taxon>
        <taxon>Pseudomonadati</taxon>
        <taxon>Thermodesulfobacteriota</taxon>
        <taxon>Desulfobaccia</taxon>
        <taxon>Desulfobaccales</taxon>
        <taxon>Desulfobaccaceae</taxon>
        <taxon>Desulfobacca</taxon>
    </lineage>
</organism>
<gene>
    <name evidence="11" type="ORF">ENV52_11815</name>
</gene>
<keyword evidence="3 8" id="KW-1134">Transmembrane beta strand</keyword>
<feature type="signal peptide" evidence="9">
    <location>
        <begin position="1"/>
        <end position="30"/>
    </location>
</feature>
<evidence type="ECO:0000313" key="11">
    <source>
        <dbReference type="EMBL" id="HHS30373.1"/>
    </source>
</evidence>
<keyword evidence="6 8" id="KW-0472">Membrane</keyword>
<dbReference type="AlphaFoldDB" id="A0A7V6A5Q0"/>
<dbReference type="Pfam" id="PF07715">
    <property type="entry name" value="Plug"/>
    <property type="match status" value="1"/>
</dbReference>
<evidence type="ECO:0000256" key="8">
    <source>
        <dbReference type="PROSITE-ProRule" id="PRU01360"/>
    </source>
</evidence>
<comment type="subcellular location">
    <subcellularLocation>
        <location evidence="1 8">Cell outer membrane</location>
        <topology evidence="1 8">Multi-pass membrane protein</topology>
    </subcellularLocation>
</comment>
<protein>
    <submittedName>
        <fullName evidence="11">TonB-dependent receptor</fullName>
    </submittedName>
</protein>
<sequence length="734" mass="82348">MGKGRWGRLALFVPVALVFLAAGVSGEEQGAPPVAKEETVTAVKEQSEQSEQPGKAEKLPTLEVVAAPEPFPAPTASVITKDQMAFGPDQNLPGYLEEESGIDLTRRSLLGEKSSQLNIRGFDESRYQVYMNGRSVKGVGVYGGYYVDWSTLDLMGIEKVQIIRGAQSAEYGNTLGGVVNITTMKGSKDPKVNLDASYGSWDTQNYRLAHTGSYGPVEYALGGSFSKTTGYLRNNFVDPACNFLGNFTYHCPWDMDITLGGRYGWQDTGMIVANRAFLPFYNPDHPSSDGDILFGPQPPFLVFKPGKGGGYGYTYGDHSFVDRRFFTLDLAVKQKLWKGEVEGNLFYFQTARRDKFYALNNSDLLILDRHSLDEDTWGWNLKTHQTIGKVKIGLGLEGNYLGYGPLANDFYNPVYFRGVPSGNGGNKNAERIYGGFIDGTIFVTDWCEVYLGLRYDNYFADKYLNSNTNTMVPPLRRDFVTPKSTVIIRPTKNTEGYLSVNFANRFPTIPEVYWFGNGYIPPSRAPVLEPEFGMQYEAGITQKFPYNVKMRVRGYYYDLNNYIHTVFGFRPSRVVYNIDLASFRGVEVEGTVGLPYHLTAFANYTWQQTGTSPDPLGGNVRYLPEFPEHKANIGLQYKNAEGAEAKFSVRMVSQRYQPQVLVNTKKNQVTGSFLRRMKGFFTINLEGRYPVFTWEGFHGFLYAGVSNLTGEFYEESAGFPMPVQTYYGGLQLRY</sequence>
<proteinExistence type="inferred from homology"/>
<keyword evidence="2 8" id="KW-0813">Transport</keyword>
<keyword evidence="7 8" id="KW-0998">Cell outer membrane</keyword>
<dbReference type="Gene3D" id="2.170.130.10">
    <property type="entry name" value="TonB-dependent receptor, plug domain"/>
    <property type="match status" value="1"/>
</dbReference>
<evidence type="ECO:0000256" key="9">
    <source>
        <dbReference type="SAM" id="SignalP"/>
    </source>
</evidence>
<accession>A0A7V6A5Q0</accession>
<feature type="chain" id="PRO_5031561028" evidence="9">
    <location>
        <begin position="31"/>
        <end position="734"/>
    </location>
</feature>
<keyword evidence="4 8" id="KW-0812">Transmembrane</keyword>
<evidence type="ECO:0000256" key="5">
    <source>
        <dbReference type="ARBA" id="ARBA00022729"/>
    </source>
</evidence>
<evidence type="ECO:0000256" key="4">
    <source>
        <dbReference type="ARBA" id="ARBA00022692"/>
    </source>
</evidence>
<dbReference type="InterPro" id="IPR036942">
    <property type="entry name" value="Beta-barrel_TonB_sf"/>
</dbReference>
<dbReference type="InterPro" id="IPR039426">
    <property type="entry name" value="TonB-dep_rcpt-like"/>
</dbReference>
<evidence type="ECO:0000256" key="7">
    <source>
        <dbReference type="ARBA" id="ARBA00023237"/>
    </source>
</evidence>
<dbReference type="PANTHER" id="PTHR30069">
    <property type="entry name" value="TONB-DEPENDENT OUTER MEMBRANE RECEPTOR"/>
    <property type="match status" value="1"/>
</dbReference>